<comment type="caution">
    <text evidence="2">The sequence shown here is derived from an EMBL/GenBank/DDBJ whole genome shotgun (WGS) entry which is preliminary data.</text>
</comment>
<dbReference type="InterPro" id="IPR009875">
    <property type="entry name" value="PilZ_domain"/>
</dbReference>
<evidence type="ECO:0000259" key="1">
    <source>
        <dbReference type="Pfam" id="PF07238"/>
    </source>
</evidence>
<dbReference type="EMBL" id="MAAO01000006">
    <property type="protein sequence ID" value="OUR96448.1"/>
    <property type="molecule type" value="Genomic_DNA"/>
</dbReference>
<dbReference type="Proteomes" id="UP000196531">
    <property type="component" value="Unassembled WGS sequence"/>
</dbReference>
<evidence type="ECO:0000313" key="2">
    <source>
        <dbReference type="EMBL" id="OUR96448.1"/>
    </source>
</evidence>
<evidence type="ECO:0000313" key="3">
    <source>
        <dbReference type="Proteomes" id="UP000196531"/>
    </source>
</evidence>
<dbReference type="AlphaFoldDB" id="A0A1Y5F6B9"/>
<name>A0A1Y5F6B9_9BACT</name>
<feature type="domain" description="PilZ" evidence="1">
    <location>
        <begin position="7"/>
        <end position="130"/>
    </location>
</feature>
<gene>
    <name evidence="2" type="ORF">A9Q84_08835</name>
</gene>
<sequence>MSDSRFKRKHLRSPLPTVALYQSDCYVFKAHALNISEGGVLLENLPSIPEISAIPLLLSLPQFPELSSLSNENVLQVEVNELEAKVLRVKARIVRQFEGMTAVDQIFVTRIGCEFVNVSDDSIFEIKEYVSTFAKNTIFLLNLFESHGNNESKKTVLRHVAKLLGYDQEQKLSLLRQKVLHDYQSLESL</sequence>
<reference evidence="3" key="1">
    <citation type="journal article" date="2017" name="Proc. Natl. Acad. Sci. U.S.A.">
        <title>Simulation of Deepwater Horizon oil plume reveals substrate specialization within a complex community of hydrocarbon-degraders.</title>
        <authorList>
            <person name="Hu P."/>
            <person name="Dubinsky E.A."/>
            <person name="Probst A.J."/>
            <person name="Wang J."/>
            <person name="Sieber C.M.K."/>
            <person name="Tom L.M."/>
            <person name="Gardinali P."/>
            <person name="Banfield J.F."/>
            <person name="Atlas R.M."/>
            <person name="Andersen G.L."/>
        </authorList>
    </citation>
    <scope>NUCLEOTIDE SEQUENCE [LARGE SCALE GENOMIC DNA]</scope>
</reference>
<dbReference type="GO" id="GO:0035438">
    <property type="term" value="F:cyclic-di-GMP binding"/>
    <property type="evidence" value="ECO:0007669"/>
    <property type="project" value="InterPro"/>
</dbReference>
<accession>A0A1Y5F6B9</accession>
<dbReference type="SUPFAM" id="SSF141371">
    <property type="entry name" value="PilZ domain-like"/>
    <property type="match status" value="1"/>
</dbReference>
<proteinExistence type="predicted"/>
<dbReference type="Gene3D" id="2.40.10.220">
    <property type="entry name" value="predicted glycosyltransferase like domains"/>
    <property type="match status" value="1"/>
</dbReference>
<organism evidence="2 3">
    <name type="scientific">Halobacteriovorax marinus</name>
    <dbReference type="NCBI Taxonomy" id="97084"/>
    <lineage>
        <taxon>Bacteria</taxon>
        <taxon>Pseudomonadati</taxon>
        <taxon>Bdellovibrionota</taxon>
        <taxon>Bacteriovoracia</taxon>
        <taxon>Bacteriovoracales</taxon>
        <taxon>Halobacteriovoraceae</taxon>
        <taxon>Halobacteriovorax</taxon>
    </lineage>
</organism>
<dbReference type="Pfam" id="PF07238">
    <property type="entry name" value="PilZ"/>
    <property type="match status" value="1"/>
</dbReference>
<protein>
    <recommendedName>
        <fullName evidence="1">PilZ domain-containing protein</fullName>
    </recommendedName>
</protein>